<evidence type="ECO:0000313" key="4">
    <source>
        <dbReference type="Proteomes" id="UP000229317"/>
    </source>
</evidence>
<dbReference type="EMBL" id="PCVO01000017">
    <property type="protein sequence ID" value="PIQ75473.1"/>
    <property type="molecule type" value="Genomic_DNA"/>
</dbReference>
<keyword evidence="2" id="KW-0413">Isomerase</keyword>
<accession>A0A2H0KTJ1</accession>
<name>A0A2H0KTJ1_9BACT</name>
<dbReference type="Gene3D" id="3.20.20.70">
    <property type="entry name" value="Aldolase class I"/>
    <property type="match status" value="1"/>
</dbReference>
<dbReference type="Proteomes" id="UP000229317">
    <property type="component" value="Unassembled WGS sequence"/>
</dbReference>
<keyword evidence="1" id="KW-0479">Metal-binding</keyword>
<dbReference type="Pfam" id="PF00834">
    <property type="entry name" value="Ribul_P_3_epim"/>
    <property type="match status" value="2"/>
</dbReference>
<dbReference type="GO" id="GO:0046872">
    <property type="term" value="F:metal ion binding"/>
    <property type="evidence" value="ECO:0007669"/>
    <property type="project" value="UniProtKB-KW"/>
</dbReference>
<reference evidence="3 4" key="1">
    <citation type="submission" date="2017-09" db="EMBL/GenBank/DDBJ databases">
        <title>Depth-based differentiation of microbial function through sediment-hosted aquifers and enrichment of novel symbionts in the deep terrestrial subsurface.</title>
        <authorList>
            <person name="Probst A.J."/>
            <person name="Ladd B."/>
            <person name="Jarett J.K."/>
            <person name="Geller-Mcgrath D.E."/>
            <person name="Sieber C.M."/>
            <person name="Emerson J.B."/>
            <person name="Anantharaman K."/>
            <person name="Thomas B.C."/>
            <person name="Malmstrom R."/>
            <person name="Stieglmeier M."/>
            <person name="Klingl A."/>
            <person name="Woyke T."/>
            <person name="Ryan C.M."/>
            <person name="Banfield J.F."/>
        </authorList>
    </citation>
    <scope>NUCLEOTIDE SEQUENCE [LARGE SCALE GENOMIC DNA]</scope>
    <source>
        <strain evidence="3">CG11_big_fil_rev_8_21_14_0_20_40_15</strain>
    </source>
</reference>
<dbReference type="CDD" id="cd00429">
    <property type="entry name" value="RPE"/>
    <property type="match status" value="1"/>
</dbReference>
<evidence type="ECO:0000313" key="3">
    <source>
        <dbReference type="EMBL" id="PIQ75473.1"/>
    </source>
</evidence>
<dbReference type="InterPro" id="IPR013785">
    <property type="entry name" value="Aldolase_TIM"/>
</dbReference>
<organism evidence="3 4">
    <name type="scientific">Candidatus Portnoybacteria bacterium CG11_big_fil_rev_8_21_14_0_20_40_15</name>
    <dbReference type="NCBI Taxonomy" id="1974817"/>
    <lineage>
        <taxon>Bacteria</taxon>
        <taxon>Candidatus Portnoyibacteriota</taxon>
    </lineage>
</organism>
<gene>
    <name evidence="3" type="ORF">COV84_01105</name>
</gene>
<dbReference type="GO" id="GO:0005975">
    <property type="term" value="P:carbohydrate metabolic process"/>
    <property type="evidence" value="ECO:0007669"/>
    <property type="project" value="InterPro"/>
</dbReference>
<comment type="caution">
    <text evidence="3">The sequence shown here is derived from an EMBL/GenBank/DDBJ whole genome shotgun (WGS) entry which is preliminary data.</text>
</comment>
<evidence type="ECO:0008006" key="5">
    <source>
        <dbReference type="Google" id="ProtNLM"/>
    </source>
</evidence>
<sequence>MPEIIPAIIAKDFLELEKKIKLIEPYVNWVQLDVSDGKFTTMKTWNSPGELKQIDTKLNLEVHLMIFEPEKEIDKWINSGVKRILIHYESTEQLPDLIEKIKNIGLEVGVVLNLQTPIEVVDELLAGPFDSASPTAMLRSGNNNDLLPEQGDEVAASKAIDVIQLMGISEIGYYGHPFSDRVIPKIFSLKAKYSNVKIAVDGGINSETAQKAAQAGADILVAGSAVFESGDARKAIEELKQSI</sequence>
<protein>
    <recommendedName>
        <fullName evidence="5">Ribulose-phosphate 3-epimerase</fullName>
    </recommendedName>
</protein>
<dbReference type="SUPFAM" id="SSF51366">
    <property type="entry name" value="Ribulose-phoshate binding barrel"/>
    <property type="match status" value="1"/>
</dbReference>
<evidence type="ECO:0000256" key="1">
    <source>
        <dbReference type="ARBA" id="ARBA00022723"/>
    </source>
</evidence>
<proteinExistence type="predicted"/>
<dbReference type="GO" id="GO:0016857">
    <property type="term" value="F:racemase and epimerase activity, acting on carbohydrates and derivatives"/>
    <property type="evidence" value="ECO:0007669"/>
    <property type="project" value="InterPro"/>
</dbReference>
<dbReference type="InterPro" id="IPR011060">
    <property type="entry name" value="RibuloseP-bd_barrel"/>
</dbReference>
<evidence type="ECO:0000256" key="2">
    <source>
        <dbReference type="ARBA" id="ARBA00023235"/>
    </source>
</evidence>
<dbReference type="PANTHER" id="PTHR11749">
    <property type="entry name" value="RIBULOSE-5-PHOSPHATE-3-EPIMERASE"/>
    <property type="match status" value="1"/>
</dbReference>
<dbReference type="AlphaFoldDB" id="A0A2H0KTJ1"/>
<dbReference type="InterPro" id="IPR000056">
    <property type="entry name" value="Ribul_P_3_epim-like"/>
</dbReference>